<evidence type="ECO:0000256" key="12">
    <source>
        <dbReference type="ARBA" id="ARBA00023211"/>
    </source>
</evidence>
<dbReference type="InterPro" id="IPR013343">
    <property type="entry name" value="CRISPR-assoc_prot_Cas4"/>
</dbReference>
<evidence type="ECO:0000256" key="7">
    <source>
        <dbReference type="ARBA" id="ARBA00022801"/>
    </source>
</evidence>
<dbReference type="InterPro" id="IPR011604">
    <property type="entry name" value="PDDEXK-like_dom_sf"/>
</dbReference>
<protein>
    <recommendedName>
        <fullName evidence="4 13">CRISPR-associated exonuclease Cas4</fullName>
        <ecNumber evidence="3 13">3.1.12.1</ecNumber>
    </recommendedName>
</protein>
<evidence type="ECO:0000256" key="10">
    <source>
        <dbReference type="ARBA" id="ARBA00023014"/>
    </source>
</evidence>
<evidence type="ECO:0000256" key="8">
    <source>
        <dbReference type="ARBA" id="ARBA00022839"/>
    </source>
</evidence>
<dbReference type="PANTHER" id="PTHR36531">
    <property type="entry name" value="CRISPR-ASSOCIATED EXONUCLEASE CAS4"/>
    <property type="match status" value="1"/>
</dbReference>
<comment type="caution">
    <text evidence="15">The sequence shown here is derived from an EMBL/GenBank/DDBJ whole genome shotgun (WGS) entry which is preliminary data.</text>
</comment>
<comment type="function">
    <text evidence="13">CRISPR (clustered regularly interspaced short palindromic repeat) is an adaptive immune system that provides protection against mobile genetic elements (viruses, transposable elements and conjugative plasmids). CRISPR clusters contain sequences complementary to antecedent mobile elements and target invading nucleic acids. CRISPR clusters are transcribed and processed into CRISPR RNA (crRNA).</text>
</comment>
<dbReference type="EMBL" id="JACOPK010000004">
    <property type="protein sequence ID" value="MBC5695353.1"/>
    <property type="molecule type" value="Genomic_DNA"/>
</dbReference>
<comment type="similarity">
    <text evidence="2 13">Belongs to the CRISPR-associated exonuclease Cas4 family.</text>
</comment>
<keyword evidence="6 13" id="KW-0479">Metal-binding</keyword>
<evidence type="ECO:0000256" key="4">
    <source>
        <dbReference type="ARBA" id="ARBA00020049"/>
    </source>
</evidence>
<comment type="cofactor">
    <cofactor evidence="13">
        <name>Mg(2+)</name>
        <dbReference type="ChEBI" id="CHEBI:18420"/>
    </cofactor>
    <cofactor evidence="13">
        <name>Mn(2+)</name>
        <dbReference type="ChEBI" id="CHEBI:29035"/>
    </cofactor>
    <text evidence="13">Mg(2+) or Mn(2+) required for ssDNA cleavage activity.</text>
</comment>
<evidence type="ECO:0000256" key="11">
    <source>
        <dbReference type="ARBA" id="ARBA00023118"/>
    </source>
</evidence>
<reference evidence="15 16" key="1">
    <citation type="submission" date="2020-08" db="EMBL/GenBank/DDBJ databases">
        <title>Genome public.</title>
        <authorList>
            <person name="Liu C."/>
            <person name="Sun Q."/>
        </authorList>
    </citation>
    <scope>NUCLEOTIDE SEQUENCE [LARGE SCALE GENOMIC DNA]</scope>
    <source>
        <strain evidence="15 16">M2</strain>
    </source>
</reference>
<comment type="cofactor">
    <cofactor evidence="13">
        <name>iron-sulfur cluster</name>
        <dbReference type="ChEBI" id="CHEBI:30408"/>
    </cofactor>
</comment>
<evidence type="ECO:0000256" key="9">
    <source>
        <dbReference type="ARBA" id="ARBA00023004"/>
    </source>
</evidence>
<dbReference type="RefSeq" id="WP_186969630.1">
    <property type="nucleotide sequence ID" value="NZ_JACOPK010000004.1"/>
</dbReference>
<keyword evidence="11 13" id="KW-0051">Antiviral defense</keyword>
<organism evidence="15 16">
    <name type="scientific">Agathobaculum hominis</name>
    <dbReference type="NCBI Taxonomy" id="2763014"/>
    <lineage>
        <taxon>Bacteria</taxon>
        <taxon>Bacillati</taxon>
        <taxon>Bacillota</taxon>
        <taxon>Clostridia</taxon>
        <taxon>Eubacteriales</taxon>
        <taxon>Butyricicoccaceae</taxon>
        <taxon>Agathobaculum</taxon>
    </lineage>
</organism>
<keyword evidence="10 13" id="KW-0411">Iron-sulfur</keyword>
<keyword evidence="5 13" id="KW-0540">Nuclease</keyword>
<evidence type="ECO:0000256" key="1">
    <source>
        <dbReference type="ARBA" id="ARBA00001966"/>
    </source>
</evidence>
<dbReference type="InterPro" id="IPR051827">
    <property type="entry name" value="Cas4_exonuclease"/>
</dbReference>
<evidence type="ECO:0000313" key="15">
    <source>
        <dbReference type="EMBL" id="MBC5695353.1"/>
    </source>
</evidence>
<keyword evidence="16" id="KW-1185">Reference proteome</keyword>
<dbReference type="Pfam" id="PF01930">
    <property type="entry name" value="Cas_Cas4"/>
    <property type="match status" value="1"/>
</dbReference>
<sequence>MDDDWGPIPLSRLSHAGFCLRRAALLTNEQIWKESADTAKGRAEHERVHAQRIERRGETAKLYEFPVFSHTLGVAGKCDCIEAQTDARGCRIPALDFPARLYPVEYKHGEIRAEREYEIQLCAQAMCLEEMFQTSIPEGAIYYITSHRRYSVPFTEELRNLVKETIHKIELFRRSFSIPPAEKEAKCRACSLREHCRPGMQRSASNYCHELRREAMERDVK</sequence>
<feature type="domain" description="DUF83" evidence="14">
    <location>
        <begin position="16"/>
        <end position="196"/>
    </location>
</feature>
<evidence type="ECO:0000256" key="13">
    <source>
        <dbReference type="RuleBase" id="RU365022"/>
    </source>
</evidence>
<evidence type="ECO:0000313" key="16">
    <source>
        <dbReference type="Proteomes" id="UP000641741"/>
    </source>
</evidence>
<dbReference type="PANTHER" id="PTHR36531:SF6">
    <property type="entry name" value="DNA REPLICATION ATP-DEPENDENT HELICASE_NUCLEASE DNA2"/>
    <property type="match status" value="1"/>
</dbReference>
<evidence type="ECO:0000256" key="6">
    <source>
        <dbReference type="ARBA" id="ARBA00022723"/>
    </source>
</evidence>
<keyword evidence="7 13" id="KW-0378">Hydrolase</keyword>
<evidence type="ECO:0000256" key="5">
    <source>
        <dbReference type="ARBA" id="ARBA00022722"/>
    </source>
</evidence>
<evidence type="ECO:0000259" key="14">
    <source>
        <dbReference type="Pfam" id="PF01930"/>
    </source>
</evidence>
<dbReference type="InterPro" id="IPR022765">
    <property type="entry name" value="Dna2/Cas4_DUF83"/>
</dbReference>
<keyword evidence="9 13" id="KW-0408">Iron</keyword>
<name>A0ABR7GM17_9FIRM</name>
<proteinExistence type="inferred from homology"/>
<dbReference type="NCBIfam" id="TIGR00372">
    <property type="entry name" value="cas4"/>
    <property type="match status" value="1"/>
</dbReference>
<comment type="cofactor">
    <cofactor evidence="1">
        <name>[4Fe-4S] cluster</name>
        <dbReference type="ChEBI" id="CHEBI:49883"/>
    </cofactor>
</comment>
<keyword evidence="8 13" id="KW-0269">Exonuclease</keyword>
<accession>A0ABR7GM17</accession>
<dbReference type="Gene3D" id="3.90.320.10">
    <property type="match status" value="1"/>
</dbReference>
<dbReference type="EC" id="3.1.12.1" evidence="3 13"/>
<evidence type="ECO:0000256" key="2">
    <source>
        <dbReference type="ARBA" id="ARBA00009189"/>
    </source>
</evidence>
<evidence type="ECO:0000256" key="3">
    <source>
        <dbReference type="ARBA" id="ARBA00012768"/>
    </source>
</evidence>
<keyword evidence="12 13" id="KW-0464">Manganese</keyword>
<dbReference type="Proteomes" id="UP000641741">
    <property type="component" value="Unassembled WGS sequence"/>
</dbReference>
<gene>
    <name evidence="15" type="primary">cas4</name>
    <name evidence="15" type="ORF">H8S02_05255</name>
</gene>